<comment type="cofactor">
    <cofactor evidence="1">
        <name>Mg(2+)</name>
        <dbReference type="ChEBI" id="CHEBI:18420"/>
    </cofactor>
</comment>
<sequence>MRLRRWRQTGLFSLALLTFVFAFGLIYVNQSQFEGELQTYFDRTRGAYDNQLVTRSHEYLLDAMLHLDQLERDPSQKEDFLKQLDLSYAYLNIGRYRDLYPCTNQALDAILDLRFMVEQNQFPVSKSLQPWYTILSCQNQIDNLLNDKKVQLAGQMLAQSQDSRLWTNVIIIVSYLTSLLIGWLYERQRHNVIRTLKDKVSWQRKAQNDHLTGIGNRMGLEEKVKSILRGWPSSKRDVSIFFYDLDHFKAYNDDFGHVAGDEALKAVSQAVQDVIDGYGQQYRYGGEEFVVIFDGLPISQAKKLANQARQAIEKLGIIHPASATGYLTISLGFYPLSKRRYEADELLDLADQLLYQAKVSGRNKAIFYSHENPNSELDEAEQARSI</sequence>
<evidence type="ECO:0000259" key="5">
    <source>
        <dbReference type="PROSITE" id="PS50887"/>
    </source>
</evidence>
<dbReference type="SMART" id="SM00267">
    <property type="entry name" value="GGDEF"/>
    <property type="match status" value="1"/>
</dbReference>
<feature type="domain" description="GGDEF" evidence="5">
    <location>
        <begin position="236"/>
        <end position="370"/>
    </location>
</feature>
<keyword evidence="4" id="KW-1133">Transmembrane helix</keyword>
<dbReference type="GO" id="GO:0052621">
    <property type="term" value="F:diguanylate cyclase activity"/>
    <property type="evidence" value="ECO:0007669"/>
    <property type="project" value="UniProtKB-EC"/>
</dbReference>
<dbReference type="PANTHER" id="PTHR45138:SF9">
    <property type="entry name" value="DIGUANYLATE CYCLASE DGCM-RELATED"/>
    <property type="match status" value="1"/>
</dbReference>
<dbReference type="EC" id="2.7.7.65" evidence="2"/>
<proteinExistence type="predicted"/>
<keyword evidence="7" id="KW-1185">Reference proteome</keyword>
<dbReference type="InterPro" id="IPR000160">
    <property type="entry name" value="GGDEF_dom"/>
</dbReference>
<dbReference type="GO" id="GO:1902201">
    <property type="term" value="P:negative regulation of bacterial-type flagellum-dependent cell motility"/>
    <property type="evidence" value="ECO:0007669"/>
    <property type="project" value="TreeGrafter"/>
</dbReference>
<keyword evidence="4" id="KW-0812">Transmembrane</keyword>
<comment type="caution">
    <text evidence="6">The sequence shown here is derived from an EMBL/GenBank/DDBJ whole genome shotgun (WGS) entry which is preliminary data.</text>
</comment>
<evidence type="ECO:0000313" key="7">
    <source>
        <dbReference type="Proteomes" id="UP000315901"/>
    </source>
</evidence>
<dbReference type="PANTHER" id="PTHR45138">
    <property type="entry name" value="REGULATORY COMPONENTS OF SENSORY TRANSDUCTION SYSTEM"/>
    <property type="match status" value="1"/>
</dbReference>
<name>A0A501WTY0_9GAMM</name>
<organism evidence="6 7">
    <name type="scientific">Maribrevibacterium harenarium</name>
    <dbReference type="NCBI Taxonomy" id="2589817"/>
    <lineage>
        <taxon>Bacteria</taxon>
        <taxon>Pseudomonadati</taxon>
        <taxon>Pseudomonadota</taxon>
        <taxon>Gammaproteobacteria</taxon>
        <taxon>Oceanospirillales</taxon>
        <taxon>Oceanospirillaceae</taxon>
        <taxon>Maribrevibacterium</taxon>
    </lineage>
</organism>
<evidence type="ECO:0000256" key="3">
    <source>
        <dbReference type="ARBA" id="ARBA00034247"/>
    </source>
</evidence>
<comment type="catalytic activity">
    <reaction evidence="3">
        <text>2 GTP = 3',3'-c-di-GMP + 2 diphosphate</text>
        <dbReference type="Rhea" id="RHEA:24898"/>
        <dbReference type="ChEBI" id="CHEBI:33019"/>
        <dbReference type="ChEBI" id="CHEBI:37565"/>
        <dbReference type="ChEBI" id="CHEBI:58805"/>
        <dbReference type="EC" id="2.7.7.65"/>
    </reaction>
</comment>
<accession>A0A501WTY0</accession>
<dbReference type="GO" id="GO:0005886">
    <property type="term" value="C:plasma membrane"/>
    <property type="evidence" value="ECO:0007669"/>
    <property type="project" value="TreeGrafter"/>
</dbReference>
<keyword evidence="4" id="KW-0472">Membrane</keyword>
<dbReference type="CDD" id="cd01949">
    <property type="entry name" value="GGDEF"/>
    <property type="match status" value="1"/>
</dbReference>
<dbReference type="RefSeq" id="WP_140588692.1">
    <property type="nucleotide sequence ID" value="NZ_VFRR01000015.1"/>
</dbReference>
<dbReference type="NCBIfam" id="TIGR00254">
    <property type="entry name" value="GGDEF"/>
    <property type="match status" value="1"/>
</dbReference>
<evidence type="ECO:0000256" key="1">
    <source>
        <dbReference type="ARBA" id="ARBA00001946"/>
    </source>
</evidence>
<dbReference type="EMBL" id="VFRR01000015">
    <property type="protein sequence ID" value="TPE51584.1"/>
    <property type="molecule type" value="Genomic_DNA"/>
</dbReference>
<dbReference type="InterPro" id="IPR050469">
    <property type="entry name" value="Diguanylate_Cyclase"/>
</dbReference>
<evidence type="ECO:0000256" key="4">
    <source>
        <dbReference type="SAM" id="Phobius"/>
    </source>
</evidence>
<dbReference type="PROSITE" id="PS50887">
    <property type="entry name" value="GGDEF"/>
    <property type="match status" value="1"/>
</dbReference>
<dbReference type="FunFam" id="3.30.70.270:FF:000001">
    <property type="entry name" value="Diguanylate cyclase domain protein"/>
    <property type="match status" value="1"/>
</dbReference>
<dbReference type="InterPro" id="IPR029787">
    <property type="entry name" value="Nucleotide_cyclase"/>
</dbReference>
<evidence type="ECO:0000256" key="2">
    <source>
        <dbReference type="ARBA" id="ARBA00012528"/>
    </source>
</evidence>
<reference evidence="6 7" key="1">
    <citation type="submission" date="2019-06" db="EMBL/GenBank/DDBJ databases">
        <title>A novel bacterium of genus Marinomonas, isolated from coastal sand.</title>
        <authorList>
            <person name="Huang H."/>
            <person name="Mo K."/>
            <person name="Hu Y."/>
        </authorList>
    </citation>
    <scope>NUCLEOTIDE SEQUENCE [LARGE SCALE GENOMIC DNA]</scope>
    <source>
        <strain evidence="6 7">HB171799</strain>
    </source>
</reference>
<dbReference type="Pfam" id="PF00990">
    <property type="entry name" value="GGDEF"/>
    <property type="match status" value="1"/>
</dbReference>
<dbReference type="SUPFAM" id="SSF55073">
    <property type="entry name" value="Nucleotide cyclase"/>
    <property type="match status" value="1"/>
</dbReference>
<dbReference type="GO" id="GO:0043709">
    <property type="term" value="P:cell adhesion involved in single-species biofilm formation"/>
    <property type="evidence" value="ECO:0007669"/>
    <property type="project" value="TreeGrafter"/>
</dbReference>
<feature type="transmembrane region" description="Helical" evidence="4">
    <location>
        <begin position="165"/>
        <end position="185"/>
    </location>
</feature>
<gene>
    <name evidence="6" type="ORF">FJM67_09315</name>
</gene>
<dbReference type="InterPro" id="IPR043128">
    <property type="entry name" value="Rev_trsase/Diguanyl_cyclase"/>
</dbReference>
<dbReference type="AlphaFoldDB" id="A0A501WTY0"/>
<protein>
    <recommendedName>
        <fullName evidence="2">diguanylate cyclase</fullName>
        <ecNumber evidence="2">2.7.7.65</ecNumber>
    </recommendedName>
</protein>
<evidence type="ECO:0000313" key="6">
    <source>
        <dbReference type="EMBL" id="TPE51584.1"/>
    </source>
</evidence>
<dbReference type="OrthoDB" id="9811167at2"/>
<dbReference type="Proteomes" id="UP000315901">
    <property type="component" value="Unassembled WGS sequence"/>
</dbReference>
<dbReference type="Gene3D" id="3.30.70.270">
    <property type="match status" value="1"/>
</dbReference>